<comment type="caution">
    <text evidence="9">The sequence shown here is derived from an EMBL/GenBank/DDBJ whole genome shotgun (WGS) entry which is preliminary data.</text>
</comment>
<accession>A0A812SQZ6</accession>
<feature type="domain" description="ShKT" evidence="7">
    <location>
        <begin position="817"/>
        <end position="859"/>
    </location>
</feature>
<dbReference type="Pfam" id="PF00026">
    <property type="entry name" value="Asp"/>
    <property type="match status" value="1"/>
</dbReference>
<dbReference type="PANTHER" id="PTHR47966:SF51">
    <property type="entry name" value="BETA-SITE APP-CLEAVING ENZYME, ISOFORM A-RELATED"/>
    <property type="match status" value="1"/>
</dbReference>
<dbReference type="SUPFAM" id="SSF50630">
    <property type="entry name" value="Acid proteases"/>
    <property type="match status" value="1"/>
</dbReference>
<dbReference type="EMBL" id="CAJNIZ010027213">
    <property type="protein sequence ID" value="CAE7498402.1"/>
    <property type="molecule type" value="Genomic_DNA"/>
</dbReference>
<dbReference type="GO" id="GO:0006508">
    <property type="term" value="P:proteolysis"/>
    <property type="evidence" value="ECO:0007669"/>
    <property type="project" value="UniProtKB-KW"/>
</dbReference>
<dbReference type="InterPro" id="IPR021109">
    <property type="entry name" value="Peptidase_aspartic_dom_sf"/>
</dbReference>
<feature type="active site" evidence="5">
    <location>
        <position position="688"/>
    </location>
</feature>
<keyword evidence="3" id="KW-0064">Aspartyl protease</keyword>
<dbReference type="Gene3D" id="2.40.70.10">
    <property type="entry name" value="Acid Proteases"/>
    <property type="match status" value="2"/>
</dbReference>
<protein>
    <submittedName>
        <fullName evidence="9">Pgc protein</fullName>
    </submittedName>
</protein>
<name>A0A812SQZ6_SYMPI</name>
<proteinExistence type="inferred from homology"/>
<keyword evidence="2" id="KW-0645">Protease</keyword>
<evidence type="ECO:0000256" key="1">
    <source>
        <dbReference type="ARBA" id="ARBA00007447"/>
    </source>
</evidence>
<evidence type="ECO:0000313" key="10">
    <source>
        <dbReference type="Proteomes" id="UP000649617"/>
    </source>
</evidence>
<dbReference type="Proteomes" id="UP000649617">
    <property type="component" value="Unassembled WGS sequence"/>
</dbReference>
<evidence type="ECO:0000256" key="2">
    <source>
        <dbReference type="ARBA" id="ARBA00022670"/>
    </source>
</evidence>
<dbReference type="CDD" id="cd05471">
    <property type="entry name" value="pepsin_like"/>
    <property type="match status" value="1"/>
</dbReference>
<dbReference type="PANTHER" id="PTHR47966">
    <property type="entry name" value="BETA-SITE APP-CLEAVING ENZYME, ISOFORM A-RELATED"/>
    <property type="match status" value="1"/>
</dbReference>
<comment type="similarity">
    <text evidence="1">Belongs to the peptidase A1 family.</text>
</comment>
<dbReference type="GO" id="GO:0004190">
    <property type="term" value="F:aspartic-type endopeptidase activity"/>
    <property type="evidence" value="ECO:0007669"/>
    <property type="project" value="UniProtKB-KW"/>
</dbReference>
<evidence type="ECO:0000256" key="4">
    <source>
        <dbReference type="ARBA" id="ARBA00022801"/>
    </source>
</evidence>
<reference evidence="9" key="1">
    <citation type="submission" date="2021-02" db="EMBL/GenBank/DDBJ databases">
        <authorList>
            <person name="Dougan E. K."/>
            <person name="Rhodes N."/>
            <person name="Thang M."/>
            <person name="Chan C."/>
        </authorList>
    </citation>
    <scope>NUCLEOTIDE SEQUENCE</scope>
</reference>
<feature type="domain" description="Peptidase A1" evidence="8">
    <location>
        <begin position="454"/>
        <end position="788"/>
    </location>
</feature>
<dbReference type="AlphaFoldDB" id="A0A812SQZ6"/>
<dbReference type="InterPro" id="IPR033121">
    <property type="entry name" value="PEPTIDASE_A1"/>
</dbReference>
<dbReference type="InterPro" id="IPR001461">
    <property type="entry name" value="Aspartic_peptidase_A1"/>
</dbReference>
<evidence type="ECO:0000256" key="5">
    <source>
        <dbReference type="PIRSR" id="PIRSR601461-1"/>
    </source>
</evidence>
<evidence type="ECO:0000259" key="7">
    <source>
        <dbReference type="PROSITE" id="PS51670"/>
    </source>
</evidence>
<organism evidence="9 10">
    <name type="scientific">Symbiodinium pilosum</name>
    <name type="common">Dinoflagellate</name>
    <dbReference type="NCBI Taxonomy" id="2952"/>
    <lineage>
        <taxon>Eukaryota</taxon>
        <taxon>Sar</taxon>
        <taxon>Alveolata</taxon>
        <taxon>Dinophyceae</taxon>
        <taxon>Suessiales</taxon>
        <taxon>Symbiodiniaceae</taxon>
        <taxon>Symbiodinium</taxon>
    </lineage>
</organism>
<feature type="disulfide bond" evidence="6">
    <location>
        <begin position="485"/>
        <end position="490"/>
    </location>
</feature>
<keyword evidence="4" id="KW-0378">Hydrolase</keyword>
<dbReference type="InterPro" id="IPR034164">
    <property type="entry name" value="Pepsin-like_dom"/>
</dbReference>
<gene>
    <name evidence="9" type="primary">Pgc</name>
    <name evidence="9" type="ORF">SPIL2461_LOCUS12873</name>
</gene>
<dbReference type="PROSITE" id="PS51767">
    <property type="entry name" value="PEPTIDASE_A1"/>
    <property type="match status" value="1"/>
</dbReference>
<dbReference type="PRINTS" id="PR00792">
    <property type="entry name" value="PEPSIN"/>
</dbReference>
<sequence length="912" mass="99298">MPAFHLSPLVSHRDWVSSAEQRLFALLKTGQPSPVSFSSPMCASRRQEVKVKAKPMASSKITVAIVAPGAGTGINGAVYSELARSPSFKVDVIGRSRAPYDIYPPCWPQGAPAPNLQSFAEEVLETGAHRDAQALVFGSRGGQVVLPHMWQAEAQGLVPPVPPAVVINGGCAMNLPTPVFWPDSAVTFLLIGGNDNFRGSLTMEEYVAETRSYVPPGNQTTAILSVNEMTHMPQQSLFRGVLRLMLKALICWKADGKVPLERLRQILAFLRQDGWSGKLLYTTAPSEWEDIPFSPRDREKYQAQVPRHIREDLAAVDEAKALWRATAPIKGHRLAQVVKVVTGVPEDVKYRILTCCKDRCRQDFLEPEEQELKGASAGEVGVVIARTAPWCGAMPEKGVIGRDIQTAFHKVFLCTSQVMAMDLVDCVDSEAVHCNCSGCAGTSRFTSGRRRMVMAICRPLCMVDTDFDVVFDTGSGNIVLPTLKCADEACEDHHRFSSGASRTAIQLALEDGTPLRPGDERDTTTITYGTGKLTGEYIRDVLCLRRGRGAIVAESSLCLKVDFLGVTQESRFPFTELPFDGIFGLGLGGLSAGPSFNFVNGLVASNQTVKNPTFAFFLRNLDADEDSEITFGGYRRDRLKEEVTWLPVPKEEADEKGYWLVTMRDIYVGDKALGLCGAGGLGCQVAMDTGTALMMGPRRAVGKLLNALGDCKQPIPSIRFELQTSDGGSFNVILESKDFAEVKGPDCVYAFQPVDLPPNLGPMWVFGQTALRKYYTIYDARRWQVGIGLAQHTALKRVGALVQDGGSPQKKAEPEVCEDDNKNMVWNHLPGCNAFASMGYCHRFSPLARKYCRLSCELCTAGASAGSTSDLIEEKNIQESSPAPVQVAGSGMSISGARRGVVKLRTLSTEEA</sequence>
<feature type="active site" evidence="5">
    <location>
        <position position="472"/>
    </location>
</feature>
<dbReference type="PROSITE" id="PS51670">
    <property type="entry name" value="SHKT"/>
    <property type="match status" value="1"/>
</dbReference>
<evidence type="ECO:0000256" key="3">
    <source>
        <dbReference type="ARBA" id="ARBA00022750"/>
    </source>
</evidence>
<keyword evidence="6" id="KW-1015">Disulfide bond</keyword>
<dbReference type="OrthoDB" id="771136at2759"/>
<keyword evidence="10" id="KW-1185">Reference proteome</keyword>
<dbReference type="InterPro" id="IPR003582">
    <property type="entry name" value="ShKT_dom"/>
</dbReference>
<evidence type="ECO:0000313" key="9">
    <source>
        <dbReference type="EMBL" id="CAE7498402.1"/>
    </source>
</evidence>
<evidence type="ECO:0000256" key="6">
    <source>
        <dbReference type="PIRSR" id="PIRSR601461-2"/>
    </source>
</evidence>
<evidence type="ECO:0000259" key="8">
    <source>
        <dbReference type="PROSITE" id="PS51767"/>
    </source>
</evidence>